<evidence type="ECO:0000256" key="1">
    <source>
        <dbReference type="SAM" id="Phobius"/>
    </source>
</evidence>
<dbReference type="PANTHER" id="PTHR23021:SF11">
    <property type="entry name" value="SERPENTINE RECEPTOR, CLASS T"/>
    <property type="match status" value="1"/>
</dbReference>
<dbReference type="InterPro" id="IPR019425">
    <property type="entry name" value="7TM_GPCR_serpentine_rcpt_Srt"/>
</dbReference>
<sequence>MELYIFHPEEQQKLYGCINITIENVPFEKRQHFTEGLSPLRWLLSTISYSHLIWDGGFAVLVPMLYIIFSILFFAKSHKIQGSKEVAKQQKMMLLQVFIISMFNFCACSIYVYMMYFVTTEALMHFAQFCWFSTSDLLTLQFYHQKRC</sequence>
<evidence type="ECO:0000313" key="2">
    <source>
        <dbReference type="Proteomes" id="UP000887574"/>
    </source>
</evidence>
<organism evidence="2 3">
    <name type="scientific">Ditylenchus dipsaci</name>
    <dbReference type="NCBI Taxonomy" id="166011"/>
    <lineage>
        <taxon>Eukaryota</taxon>
        <taxon>Metazoa</taxon>
        <taxon>Ecdysozoa</taxon>
        <taxon>Nematoda</taxon>
        <taxon>Chromadorea</taxon>
        <taxon>Rhabditida</taxon>
        <taxon>Tylenchina</taxon>
        <taxon>Tylenchomorpha</taxon>
        <taxon>Sphaerularioidea</taxon>
        <taxon>Anguinidae</taxon>
        <taxon>Anguininae</taxon>
        <taxon>Ditylenchus</taxon>
    </lineage>
</organism>
<reference evidence="3" key="1">
    <citation type="submission" date="2022-11" db="UniProtKB">
        <authorList>
            <consortium name="WormBaseParasite"/>
        </authorList>
    </citation>
    <scope>IDENTIFICATION</scope>
</reference>
<accession>A0A915CNG4</accession>
<name>A0A915CNG4_9BILA</name>
<keyword evidence="2" id="KW-1185">Reference proteome</keyword>
<dbReference type="PANTHER" id="PTHR23021">
    <property type="entry name" value="SERPENTINE RECEPTOR, CLASS T"/>
    <property type="match status" value="1"/>
</dbReference>
<dbReference type="AlphaFoldDB" id="A0A915CNG4"/>
<proteinExistence type="predicted"/>
<dbReference type="WBParaSite" id="jg10463">
    <property type="protein sequence ID" value="jg10463"/>
    <property type="gene ID" value="jg10463"/>
</dbReference>
<dbReference type="Pfam" id="PF10321">
    <property type="entry name" value="7TM_GPCR_Srt"/>
    <property type="match status" value="1"/>
</dbReference>
<feature type="transmembrane region" description="Helical" evidence="1">
    <location>
        <begin position="52"/>
        <end position="74"/>
    </location>
</feature>
<protein>
    <submittedName>
        <fullName evidence="3">Uncharacterized protein</fullName>
    </submittedName>
</protein>
<feature type="transmembrane region" description="Helical" evidence="1">
    <location>
        <begin position="94"/>
        <end position="116"/>
    </location>
</feature>
<dbReference type="Proteomes" id="UP000887574">
    <property type="component" value="Unplaced"/>
</dbReference>
<keyword evidence="1" id="KW-1133">Transmembrane helix</keyword>
<keyword evidence="1" id="KW-0472">Membrane</keyword>
<evidence type="ECO:0000313" key="3">
    <source>
        <dbReference type="WBParaSite" id="jg10463"/>
    </source>
</evidence>
<keyword evidence="1" id="KW-0812">Transmembrane</keyword>